<sequence length="239" mass="25235">MTDYETRGGRLTMPRSRGAASGLLLVVLGIYGALIPFVGPYLDFAFTPDQPWAWTTARGWLEVLPGAATALGGFLLLTSGNRLSAMLGGWLAVLGGAWFVVGRALAGPLGLGNPGSPVAVSDAKRVTLELAYFGGLGALIILLAAMALGRLSVRSVRDVAYARRPLAGDRAETRYDDRVDAPADTHVVDAPTTQMPAQPVAATATPTTAMPASQHTESMRAPRRRRFGGLFGRRHTTAH</sequence>
<evidence type="ECO:0000313" key="3">
    <source>
        <dbReference type="EMBL" id="AWT53899.1"/>
    </source>
</evidence>
<dbReference type="AlphaFoldDB" id="A0A2U9PQ68"/>
<feature type="transmembrane region" description="Helical" evidence="2">
    <location>
        <begin position="130"/>
        <end position="148"/>
    </location>
</feature>
<dbReference type="Proteomes" id="UP000011200">
    <property type="component" value="Chromosome"/>
</dbReference>
<feature type="transmembrane region" description="Helical" evidence="2">
    <location>
        <begin position="89"/>
        <end position="110"/>
    </location>
</feature>
<reference evidence="4" key="2">
    <citation type="submission" date="2018-03" db="EMBL/GenBank/DDBJ databases">
        <authorList>
            <person name="Derbyshire K."/>
            <person name="Gray T.A."/>
            <person name="Champion M."/>
        </authorList>
    </citation>
    <scope>NUCLEOTIDE SEQUENCE [LARGE SCALE GENOMIC DNA]</scope>
    <source>
        <strain evidence="4">MKD8</strain>
    </source>
</reference>
<dbReference type="EMBL" id="CP027541">
    <property type="protein sequence ID" value="AWT53899.1"/>
    <property type="molecule type" value="Genomic_DNA"/>
</dbReference>
<evidence type="ECO:0000313" key="4">
    <source>
        <dbReference type="Proteomes" id="UP000011200"/>
    </source>
</evidence>
<proteinExistence type="predicted"/>
<protein>
    <recommendedName>
        <fullName evidence="5">Secreted protein</fullName>
    </recommendedName>
</protein>
<accession>A0A2U9PQ68</accession>
<feature type="transmembrane region" description="Helical" evidence="2">
    <location>
        <begin position="20"/>
        <end position="39"/>
    </location>
</feature>
<keyword evidence="2" id="KW-0472">Membrane</keyword>
<feature type="region of interest" description="Disordered" evidence="1">
    <location>
        <begin position="191"/>
        <end position="221"/>
    </location>
</feature>
<keyword evidence="2" id="KW-1133">Transmembrane helix</keyword>
<evidence type="ECO:0000256" key="1">
    <source>
        <dbReference type="SAM" id="MobiDB-lite"/>
    </source>
</evidence>
<feature type="compositionally biased region" description="Low complexity" evidence="1">
    <location>
        <begin position="191"/>
        <end position="212"/>
    </location>
</feature>
<gene>
    <name evidence="3" type="ORF">D806_029250</name>
</gene>
<evidence type="ECO:0000256" key="2">
    <source>
        <dbReference type="SAM" id="Phobius"/>
    </source>
</evidence>
<organism evidence="3 4">
    <name type="scientific">Mycolicibacterium smegmatis (strain MKD8)</name>
    <name type="common">Mycobacterium smegmatis</name>
    <dbReference type="NCBI Taxonomy" id="1214915"/>
    <lineage>
        <taxon>Bacteria</taxon>
        <taxon>Bacillati</taxon>
        <taxon>Actinomycetota</taxon>
        <taxon>Actinomycetes</taxon>
        <taxon>Mycobacteriales</taxon>
        <taxon>Mycobacteriaceae</taxon>
        <taxon>Mycolicibacterium</taxon>
    </lineage>
</organism>
<name>A0A2U9PQ68_MYCSE</name>
<keyword evidence="2" id="KW-0812">Transmembrane</keyword>
<evidence type="ECO:0008006" key="5">
    <source>
        <dbReference type="Google" id="ProtNLM"/>
    </source>
</evidence>
<dbReference type="RefSeq" id="WP_003894336.1">
    <property type="nucleotide sequence ID" value="NZ_CP027541.1"/>
</dbReference>
<reference evidence="3 4" key="1">
    <citation type="journal article" date="2013" name="Genome Announc.">
        <title>Draft genome sequence of MKD8, a conjugal recipient Mycobacterium smegmatis strain.</title>
        <authorList>
            <person name="Gray T.A."/>
            <person name="Palumbo M.J."/>
            <person name="Derbyshire K.M."/>
        </authorList>
    </citation>
    <scope>NUCLEOTIDE SEQUENCE [LARGE SCALE GENOMIC DNA]</scope>
    <source>
        <strain evidence="3 4">MKD8</strain>
    </source>
</reference>
<feature type="transmembrane region" description="Helical" evidence="2">
    <location>
        <begin position="59"/>
        <end position="77"/>
    </location>
</feature>